<dbReference type="Proteomes" id="UP000762676">
    <property type="component" value="Unassembled WGS sequence"/>
</dbReference>
<keyword evidence="3 8" id="KW-0378">Hydrolase</keyword>
<dbReference type="PANTHER" id="PTHR11532:SF57">
    <property type="entry name" value="CARBOXYPEPTIDASE D, B"/>
    <property type="match status" value="1"/>
</dbReference>
<reference evidence="8 9" key="1">
    <citation type="journal article" date="2021" name="Elife">
        <title>Chloroplast acquisition without the gene transfer in kleptoplastic sea slugs, Plakobranchus ocellatus.</title>
        <authorList>
            <person name="Maeda T."/>
            <person name="Takahashi S."/>
            <person name="Yoshida T."/>
            <person name="Shimamura S."/>
            <person name="Takaki Y."/>
            <person name="Nagai Y."/>
            <person name="Toyoda A."/>
            <person name="Suzuki Y."/>
            <person name="Arimoto A."/>
            <person name="Ishii H."/>
            <person name="Satoh N."/>
            <person name="Nishiyama T."/>
            <person name="Hasebe M."/>
            <person name="Maruyama T."/>
            <person name="Minagawa J."/>
            <person name="Obokata J."/>
            <person name="Shigenobu S."/>
        </authorList>
    </citation>
    <scope>NUCLEOTIDE SEQUENCE [LARGE SCALE GENOMIC DNA]</scope>
</reference>
<proteinExistence type="inferred from homology"/>
<keyword evidence="9" id="KW-1185">Reference proteome</keyword>
<dbReference type="InterPro" id="IPR050753">
    <property type="entry name" value="Peptidase_M14_domain"/>
</dbReference>
<dbReference type="AlphaFoldDB" id="A0AAV4J0Y7"/>
<feature type="non-terminal residue" evidence="8">
    <location>
        <position position="131"/>
    </location>
</feature>
<evidence type="ECO:0000256" key="3">
    <source>
        <dbReference type="ARBA" id="ARBA00022645"/>
    </source>
</evidence>
<keyword evidence="5" id="KW-0862">Zinc</keyword>
<dbReference type="GO" id="GO:0006518">
    <property type="term" value="P:peptide metabolic process"/>
    <property type="evidence" value="ECO:0007669"/>
    <property type="project" value="TreeGrafter"/>
</dbReference>
<dbReference type="GO" id="GO:0016485">
    <property type="term" value="P:protein processing"/>
    <property type="evidence" value="ECO:0007669"/>
    <property type="project" value="TreeGrafter"/>
</dbReference>
<dbReference type="PROSITE" id="PS52035">
    <property type="entry name" value="PEPTIDASE_M14"/>
    <property type="match status" value="1"/>
</dbReference>
<evidence type="ECO:0000256" key="4">
    <source>
        <dbReference type="ARBA" id="ARBA00022723"/>
    </source>
</evidence>
<evidence type="ECO:0000256" key="2">
    <source>
        <dbReference type="ARBA" id="ARBA00005988"/>
    </source>
</evidence>
<protein>
    <submittedName>
        <fullName evidence="8">Carboxypeptidase D</fullName>
    </submittedName>
</protein>
<evidence type="ECO:0000256" key="6">
    <source>
        <dbReference type="PROSITE-ProRule" id="PRU01379"/>
    </source>
</evidence>
<dbReference type="InterPro" id="IPR000834">
    <property type="entry name" value="Peptidase_M14"/>
</dbReference>
<sequence length="131" mass="14375">DKNSILGRANHNQVDLNRDFPSLFHPADPEKTRQKETVAVMQWIKSYPFVLSANLHGGALVANYPFDDTKGHAVTSSSAESKSPDDAIFIQLAEAYSMAHSSMHSGRNCNSDSGEYFPDGITNGAKWYVLA</sequence>
<dbReference type="SUPFAM" id="SSF53187">
    <property type="entry name" value="Zn-dependent exopeptidases"/>
    <property type="match status" value="1"/>
</dbReference>
<feature type="non-terminal residue" evidence="8">
    <location>
        <position position="1"/>
    </location>
</feature>
<dbReference type="GO" id="GO:0004181">
    <property type="term" value="F:metallocarboxypeptidase activity"/>
    <property type="evidence" value="ECO:0007669"/>
    <property type="project" value="InterPro"/>
</dbReference>
<accession>A0AAV4J0Y7</accession>
<dbReference type="GO" id="GO:0005615">
    <property type="term" value="C:extracellular space"/>
    <property type="evidence" value="ECO:0007669"/>
    <property type="project" value="TreeGrafter"/>
</dbReference>
<gene>
    <name evidence="8" type="ORF">ElyMa_004945700</name>
</gene>
<comment type="similarity">
    <text evidence="2 6">Belongs to the peptidase M14 family.</text>
</comment>
<comment type="caution">
    <text evidence="6">Lacks conserved residue(s) required for the propagation of feature annotation.</text>
</comment>
<comment type="caution">
    <text evidence="8">The sequence shown here is derived from an EMBL/GenBank/DDBJ whole genome shotgun (WGS) entry which is preliminary data.</text>
</comment>
<dbReference type="Pfam" id="PF00246">
    <property type="entry name" value="Peptidase_M14"/>
    <property type="match status" value="1"/>
</dbReference>
<dbReference type="InterPro" id="IPR057247">
    <property type="entry name" value="CARBOXYPEPT_ZN_2"/>
</dbReference>
<dbReference type="PANTHER" id="PTHR11532">
    <property type="entry name" value="PROTEASE M14 CARBOXYPEPTIDASE"/>
    <property type="match status" value="1"/>
</dbReference>
<dbReference type="GO" id="GO:0008270">
    <property type="term" value="F:zinc ion binding"/>
    <property type="evidence" value="ECO:0007669"/>
    <property type="project" value="InterPro"/>
</dbReference>
<keyword evidence="3 8" id="KW-0121">Carboxypeptidase</keyword>
<evidence type="ECO:0000259" key="7">
    <source>
        <dbReference type="PROSITE" id="PS52035"/>
    </source>
</evidence>
<name>A0AAV4J0Y7_9GAST</name>
<evidence type="ECO:0000313" key="9">
    <source>
        <dbReference type="Proteomes" id="UP000762676"/>
    </source>
</evidence>
<evidence type="ECO:0000313" key="8">
    <source>
        <dbReference type="EMBL" id="GFS15925.1"/>
    </source>
</evidence>
<evidence type="ECO:0000256" key="1">
    <source>
        <dbReference type="ARBA" id="ARBA00001947"/>
    </source>
</evidence>
<evidence type="ECO:0000256" key="5">
    <source>
        <dbReference type="ARBA" id="ARBA00022833"/>
    </source>
</evidence>
<dbReference type="PROSITE" id="PS00133">
    <property type="entry name" value="CARBOXYPEPT_ZN_2"/>
    <property type="match status" value="1"/>
</dbReference>
<keyword evidence="3 8" id="KW-0645">Protease</keyword>
<comment type="cofactor">
    <cofactor evidence="1">
        <name>Zn(2+)</name>
        <dbReference type="ChEBI" id="CHEBI:29105"/>
    </cofactor>
</comment>
<keyword evidence="4" id="KW-0479">Metal-binding</keyword>
<dbReference type="EMBL" id="BMAT01009889">
    <property type="protein sequence ID" value="GFS15925.1"/>
    <property type="molecule type" value="Genomic_DNA"/>
</dbReference>
<feature type="domain" description="Peptidase M14" evidence="7">
    <location>
        <begin position="1"/>
        <end position="131"/>
    </location>
</feature>
<dbReference type="Gene3D" id="3.40.630.10">
    <property type="entry name" value="Zn peptidases"/>
    <property type="match status" value="1"/>
</dbReference>
<organism evidence="8 9">
    <name type="scientific">Elysia marginata</name>
    <dbReference type="NCBI Taxonomy" id="1093978"/>
    <lineage>
        <taxon>Eukaryota</taxon>
        <taxon>Metazoa</taxon>
        <taxon>Spiralia</taxon>
        <taxon>Lophotrochozoa</taxon>
        <taxon>Mollusca</taxon>
        <taxon>Gastropoda</taxon>
        <taxon>Heterobranchia</taxon>
        <taxon>Euthyneura</taxon>
        <taxon>Panpulmonata</taxon>
        <taxon>Sacoglossa</taxon>
        <taxon>Placobranchoidea</taxon>
        <taxon>Plakobranchidae</taxon>
        <taxon>Elysia</taxon>
    </lineage>
</organism>